<feature type="domain" description="Homing endonuclease LAGLIDADG" evidence="2">
    <location>
        <begin position="1"/>
        <end position="55"/>
    </location>
</feature>
<organism evidence="3">
    <name type="scientific">Phlebia radiata</name>
    <name type="common">White-rot fungus</name>
    <dbReference type="NCBI Taxonomy" id="5308"/>
    <lineage>
        <taxon>Eukaryota</taxon>
        <taxon>Fungi</taxon>
        <taxon>Dikarya</taxon>
        <taxon>Basidiomycota</taxon>
        <taxon>Agaricomycotina</taxon>
        <taxon>Agaricomycetes</taxon>
        <taxon>Polyporales</taxon>
        <taxon>Meruliaceae</taxon>
        <taxon>Phlebia</taxon>
    </lineage>
</organism>
<dbReference type="Gene3D" id="3.10.28.10">
    <property type="entry name" value="Homing endonucleases"/>
    <property type="match status" value="1"/>
</dbReference>
<dbReference type="RefSeq" id="YP_007374882.1">
    <property type="nucleotide sequence ID" value="NC_020148.1"/>
</dbReference>
<sequence length="78" mass="9375">MDDDYKTTNGFYFCTESYTLEDNHKLSKILKNRFNLDCGVHKHTNGHRLYVFSSSKDVLLELVKPYLIEHFYYKFDLN</sequence>
<dbReference type="GO" id="GO:0004519">
    <property type="term" value="F:endonuclease activity"/>
    <property type="evidence" value="ECO:0007669"/>
    <property type="project" value="InterPro"/>
</dbReference>
<protein>
    <recommendedName>
        <fullName evidence="2">Homing endonuclease LAGLIDADG domain-containing protein</fullName>
    </recommendedName>
</protein>
<evidence type="ECO:0000256" key="1">
    <source>
        <dbReference type="ARBA" id="ARBA00002670"/>
    </source>
</evidence>
<geneLocation type="mitochondrion" evidence="3"/>
<comment type="function">
    <text evidence="1">Mitochondrial DNA endonuclease involved in intron homing.</text>
</comment>
<keyword evidence="3" id="KW-0496">Mitochondrion</keyword>
<proteinExistence type="predicted"/>
<dbReference type="EMBL" id="HE613568">
    <property type="protein sequence ID" value="CCE89178.1"/>
    <property type="molecule type" value="Genomic_DNA"/>
</dbReference>
<evidence type="ECO:0000313" key="3">
    <source>
        <dbReference type="EMBL" id="CCE89178.1"/>
    </source>
</evidence>
<dbReference type="AlphaFoldDB" id="L8B984"/>
<dbReference type="Pfam" id="PF03161">
    <property type="entry name" value="LAGLIDADG_2"/>
    <property type="match status" value="1"/>
</dbReference>
<name>L8B984_PHLRA</name>
<evidence type="ECO:0000259" key="2">
    <source>
        <dbReference type="Pfam" id="PF03161"/>
    </source>
</evidence>
<dbReference type="SUPFAM" id="SSF55608">
    <property type="entry name" value="Homing endonucleases"/>
    <property type="match status" value="1"/>
</dbReference>
<dbReference type="InterPro" id="IPR027434">
    <property type="entry name" value="Homing_endonucl"/>
</dbReference>
<dbReference type="GeneID" id="14469517"/>
<reference evidence="3" key="1">
    <citation type="journal article" date="2014" name="PLoS ONE">
        <title>Mitochondrial Genome of Phlebia radiata Is the Second Largest (156 kbp) among Fungi and Features Signs of Genome Flexibility and Recent Recombination Events.</title>
        <authorList>
            <person name="Salavirta H."/>
            <person name="Oksanen I."/>
            <person name="Kuuskeri J."/>
            <person name="Makela M."/>
            <person name="Laine P."/>
            <person name="Paulin L."/>
            <person name="Lundell T."/>
        </authorList>
    </citation>
    <scope>NUCLEOTIDE SEQUENCE</scope>
    <source>
        <strain evidence="3">79</strain>
    </source>
</reference>
<gene>
    <name evidence="3" type="ORF">PRA_mt0053</name>
</gene>
<dbReference type="InterPro" id="IPR004860">
    <property type="entry name" value="LAGLIDADG_dom"/>
</dbReference>
<accession>L8B984</accession>